<evidence type="ECO:0000256" key="1">
    <source>
        <dbReference type="ARBA" id="ARBA00000073"/>
    </source>
</evidence>
<dbReference type="Pfam" id="PF00849">
    <property type="entry name" value="PseudoU_synth_2"/>
    <property type="match status" value="1"/>
</dbReference>
<dbReference type="InterPro" id="IPR036986">
    <property type="entry name" value="S4_RNA-bd_sf"/>
</dbReference>
<comment type="catalytic activity">
    <reaction evidence="1">
        <text>a uridine in RNA = a pseudouridine in RNA</text>
        <dbReference type="Rhea" id="RHEA:48348"/>
        <dbReference type="Rhea" id="RHEA-COMP:12068"/>
        <dbReference type="Rhea" id="RHEA-COMP:12069"/>
        <dbReference type="ChEBI" id="CHEBI:65314"/>
        <dbReference type="ChEBI" id="CHEBI:65315"/>
    </reaction>
</comment>
<evidence type="ECO:0000259" key="7">
    <source>
        <dbReference type="SMART" id="SM00363"/>
    </source>
</evidence>
<dbReference type="Gene3D" id="3.30.2350.10">
    <property type="entry name" value="Pseudouridine synthase"/>
    <property type="match status" value="1"/>
</dbReference>
<dbReference type="SUPFAM" id="SSF55120">
    <property type="entry name" value="Pseudouridine synthase"/>
    <property type="match status" value="1"/>
</dbReference>
<protein>
    <recommendedName>
        <fullName evidence="4">RNA pseudouridylate synthase</fullName>
    </recommendedName>
    <alternativeName>
        <fullName evidence="5">RNA-uridine isomerase</fullName>
    </alternativeName>
</protein>
<keyword evidence="3" id="KW-0413">Isomerase</keyword>
<dbReference type="PANTHER" id="PTHR21600">
    <property type="entry name" value="MITOCHONDRIAL RNA PSEUDOURIDINE SYNTHASE"/>
    <property type="match status" value="1"/>
</dbReference>
<dbReference type="InterPro" id="IPR006145">
    <property type="entry name" value="PsdUridine_synth_RsuA/RluA"/>
</dbReference>
<dbReference type="GO" id="GO:0003723">
    <property type="term" value="F:RNA binding"/>
    <property type="evidence" value="ECO:0007669"/>
    <property type="project" value="UniProtKB-KW"/>
</dbReference>
<dbReference type="CDD" id="cd02869">
    <property type="entry name" value="PseudoU_synth_RluA_like"/>
    <property type="match status" value="1"/>
</dbReference>
<dbReference type="PROSITE" id="PS50889">
    <property type="entry name" value="S4"/>
    <property type="match status" value="1"/>
</dbReference>
<feature type="non-terminal residue" evidence="8">
    <location>
        <position position="207"/>
    </location>
</feature>
<dbReference type="InterPro" id="IPR020103">
    <property type="entry name" value="PsdUridine_synth_cat_dom_sf"/>
</dbReference>
<accession>A0A2J6X734</accession>
<evidence type="ECO:0000313" key="9">
    <source>
        <dbReference type="Proteomes" id="UP000243376"/>
    </source>
</evidence>
<dbReference type="Proteomes" id="UP000243376">
    <property type="component" value="Unassembled WGS sequence"/>
</dbReference>
<dbReference type="Gene3D" id="3.10.290.10">
    <property type="entry name" value="RNA-binding S4 domain"/>
    <property type="match status" value="1"/>
</dbReference>
<dbReference type="CDD" id="cd00165">
    <property type="entry name" value="S4"/>
    <property type="match status" value="1"/>
</dbReference>
<dbReference type="SUPFAM" id="SSF55174">
    <property type="entry name" value="Alpha-L RNA-binding motif"/>
    <property type="match status" value="1"/>
</dbReference>
<comment type="similarity">
    <text evidence="2">Belongs to the pseudouridine synthase RluA family.</text>
</comment>
<proteinExistence type="inferred from homology"/>
<evidence type="ECO:0000256" key="2">
    <source>
        <dbReference type="ARBA" id="ARBA00010876"/>
    </source>
</evidence>
<gene>
    <name evidence="8" type="ORF">C0184_06440</name>
</gene>
<dbReference type="Pfam" id="PF01479">
    <property type="entry name" value="S4"/>
    <property type="match status" value="1"/>
</dbReference>
<dbReference type="SMART" id="SM00363">
    <property type="entry name" value="S4"/>
    <property type="match status" value="1"/>
</dbReference>
<evidence type="ECO:0000256" key="6">
    <source>
        <dbReference type="PROSITE-ProRule" id="PRU00182"/>
    </source>
</evidence>
<evidence type="ECO:0000256" key="3">
    <source>
        <dbReference type="ARBA" id="ARBA00023235"/>
    </source>
</evidence>
<dbReference type="EMBL" id="PNIQ01000421">
    <property type="protein sequence ID" value="PMP82773.1"/>
    <property type="molecule type" value="Genomic_DNA"/>
</dbReference>
<evidence type="ECO:0000256" key="4">
    <source>
        <dbReference type="ARBA" id="ARBA00031870"/>
    </source>
</evidence>
<dbReference type="PROSITE" id="PS01129">
    <property type="entry name" value="PSI_RLU"/>
    <property type="match status" value="1"/>
</dbReference>
<sequence length="207" mass="22678">MKEVVAIEGLDAEERELIVPLEANGQRIDRFLATSMPDLSRTQVQRLIEQGMVLYAGRPTRASQPLRPGTVIHVIIPPPVPVELVPESIPLDVVYEDTDIAVINKPAGLVVHPAPGHPRGTLVNALLARYPDLAIGGEVRPGIVHRLDRDTSGLLVIARHDAVLRALVEQQQARRMRKIYQALVVGCPPVSGTIDAPIGRDPRDRLR</sequence>
<dbReference type="GO" id="GO:0120159">
    <property type="term" value="F:rRNA pseudouridine synthase activity"/>
    <property type="evidence" value="ECO:0007669"/>
    <property type="project" value="UniProtKB-ARBA"/>
</dbReference>
<dbReference type="GO" id="GO:0000455">
    <property type="term" value="P:enzyme-directed rRNA pseudouridine synthesis"/>
    <property type="evidence" value="ECO:0007669"/>
    <property type="project" value="TreeGrafter"/>
</dbReference>
<feature type="domain" description="RNA-binding S4" evidence="7">
    <location>
        <begin position="26"/>
        <end position="90"/>
    </location>
</feature>
<comment type="caution">
    <text evidence="8">The sequence shown here is derived from an EMBL/GenBank/DDBJ whole genome shotgun (WGS) entry which is preliminary data.</text>
</comment>
<evidence type="ECO:0000256" key="5">
    <source>
        <dbReference type="ARBA" id="ARBA00033164"/>
    </source>
</evidence>
<dbReference type="PANTHER" id="PTHR21600:SF44">
    <property type="entry name" value="RIBOSOMAL LARGE SUBUNIT PSEUDOURIDINE SYNTHASE D"/>
    <property type="match status" value="1"/>
</dbReference>
<dbReference type="InterPro" id="IPR002942">
    <property type="entry name" value="S4_RNA-bd"/>
</dbReference>
<evidence type="ECO:0000313" key="8">
    <source>
        <dbReference type="EMBL" id="PMP82773.1"/>
    </source>
</evidence>
<keyword evidence="6" id="KW-0694">RNA-binding</keyword>
<name>A0A2J6X734_9CHLR</name>
<dbReference type="InterPro" id="IPR050188">
    <property type="entry name" value="RluA_PseudoU_synthase"/>
</dbReference>
<dbReference type="AlphaFoldDB" id="A0A2J6X734"/>
<reference evidence="8 9" key="1">
    <citation type="submission" date="2018-01" db="EMBL/GenBank/DDBJ databases">
        <title>Metagenomic assembled genomes from two thermal pools in the Uzon Caldera, Kamchatka, Russia.</title>
        <authorList>
            <person name="Wilkins L."/>
            <person name="Ettinger C."/>
        </authorList>
    </citation>
    <scope>NUCLEOTIDE SEQUENCE [LARGE SCALE GENOMIC DNA]</scope>
    <source>
        <strain evidence="8">ZAV-02</strain>
    </source>
</reference>
<dbReference type="InterPro" id="IPR006224">
    <property type="entry name" value="PsdUridine_synth_RluA-like_CS"/>
</dbReference>
<organism evidence="8 9">
    <name type="scientific">Chloroflexus aggregans</name>
    <dbReference type="NCBI Taxonomy" id="152260"/>
    <lineage>
        <taxon>Bacteria</taxon>
        <taxon>Bacillati</taxon>
        <taxon>Chloroflexota</taxon>
        <taxon>Chloroflexia</taxon>
        <taxon>Chloroflexales</taxon>
        <taxon>Chloroflexineae</taxon>
        <taxon>Chloroflexaceae</taxon>
        <taxon>Chloroflexus</taxon>
    </lineage>
</organism>